<dbReference type="AlphaFoldDB" id="A0A3R6H574"/>
<comment type="caution">
    <text evidence="1">The sequence shown here is derived from an EMBL/GenBank/DDBJ whole genome shotgun (WGS) entry which is preliminary data.</text>
</comment>
<dbReference type="Proteomes" id="UP000284660">
    <property type="component" value="Unassembled WGS sequence"/>
</dbReference>
<evidence type="ECO:0000313" key="1">
    <source>
        <dbReference type="EMBL" id="RHD71700.1"/>
    </source>
</evidence>
<accession>A0A3R6H574</accession>
<protein>
    <submittedName>
        <fullName evidence="1">HlyD family secretion protein</fullName>
    </submittedName>
</protein>
<dbReference type="EMBL" id="QSJN01000015">
    <property type="protein sequence ID" value="RHD71700.1"/>
    <property type="molecule type" value="Genomic_DNA"/>
</dbReference>
<organism evidence="1 2">
    <name type="scientific">Parabacteroides distasonis</name>
    <dbReference type="NCBI Taxonomy" id="823"/>
    <lineage>
        <taxon>Bacteria</taxon>
        <taxon>Pseudomonadati</taxon>
        <taxon>Bacteroidota</taxon>
        <taxon>Bacteroidia</taxon>
        <taxon>Bacteroidales</taxon>
        <taxon>Tannerellaceae</taxon>
        <taxon>Parabacteroides</taxon>
    </lineage>
</organism>
<sequence length="162" mass="18080">MRMAEYDNIELRSEKVQEIIGKAPGGIVRDGIGMLTTVLVCLALVACFIPYPENVTVSVFVTQVDERYVEVTALVPYRFITKVHKGMSADIEFEGYASSEYGLLKAEIEGLEDSIVTVSGDNFFSTKLIIEKKDIELYHLQVKMKGTASILLSKRSLIDMFS</sequence>
<name>A0A3R6H574_PARDI</name>
<dbReference type="Gene3D" id="2.40.30.170">
    <property type="match status" value="1"/>
</dbReference>
<reference evidence="1 2" key="1">
    <citation type="submission" date="2018-08" db="EMBL/GenBank/DDBJ databases">
        <title>A genome reference for cultivated species of the human gut microbiota.</title>
        <authorList>
            <person name="Zou Y."/>
            <person name="Xue W."/>
            <person name="Luo G."/>
        </authorList>
    </citation>
    <scope>NUCLEOTIDE SEQUENCE [LARGE SCALE GENOMIC DNA]</scope>
    <source>
        <strain evidence="1 2">AM30-4</strain>
    </source>
</reference>
<proteinExistence type="predicted"/>
<evidence type="ECO:0000313" key="2">
    <source>
        <dbReference type="Proteomes" id="UP000284660"/>
    </source>
</evidence>
<gene>
    <name evidence="1" type="ORF">DW782_18630</name>
</gene>